<sequence length="129" mass="14436">MRCLVLQKFIHACEKFRKQNMHLNKTRSTSAMGGGNAFLSVSKISSFPFSIVQLSAISTGFISGNHLPMAITKDNMERMTKMQKSCWNLSSANNKSSIICLTLLYNRLSSTLSRRALNTTGARLRSERD</sequence>
<reference evidence="1 2" key="2">
    <citation type="submission" date="2018-11" db="EMBL/GenBank/DDBJ databases">
        <authorList>
            <consortium name="Pathogen Informatics"/>
        </authorList>
    </citation>
    <scope>NUCLEOTIDE SEQUENCE [LARGE SCALE GENOMIC DNA]</scope>
    <source>
        <strain evidence="1 2">MHpl1</strain>
    </source>
</reference>
<reference evidence="3" key="1">
    <citation type="submission" date="2017-02" db="UniProtKB">
        <authorList>
            <consortium name="WormBaseParasite"/>
        </authorList>
    </citation>
    <scope>IDENTIFICATION</scope>
</reference>
<name>A0A0N4W7Y3_HAEPC</name>
<dbReference type="Proteomes" id="UP000268014">
    <property type="component" value="Unassembled WGS sequence"/>
</dbReference>
<proteinExistence type="predicted"/>
<protein>
    <submittedName>
        <fullName evidence="3">Secreted protein</fullName>
    </submittedName>
</protein>
<dbReference type="WBParaSite" id="HPLM_0000627801-mRNA-1">
    <property type="protein sequence ID" value="HPLM_0000627801-mRNA-1"/>
    <property type="gene ID" value="HPLM_0000627801"/>
</dbReference>
<organism evidence="3">
    <name type="scientific">Haemonchus placei</name>
    <name type="common">Barber's pole worm</name>
    <dbReference type="NCBI Taxonomy" id="6290"/>
    <lineage>
        <taxon>Eukaryota</taxon>
        <taxon>Metazoa</taxon>
        <taxon>Ecdysozoa</taxon>
        <taxon>Nematoda</taxon>
        <taxon>Chromadorea</taxon>
        <taxon>Rhabditida</taxon>
        <taxon>Rhabditina</taxon>
        <taxon>Rhabditomorpha</taxon>
        <taxon>Strongyloidea</taxon>
        <taxon>Trichostrongylidae</taxon>
        <taxon>Haemonchus</taxon>
    </lineage>
</organism>
<evidence type="ECO:0000313" key="2">
    <source>
        <dbReference type="Proteomes" id="UP000268014"/>
    </source>
</evidence>
<evidence type="ECO:0000313" key="3">
    <source>
        <dbReference type="WBParaSite" id="HPLM_0000627801-mRNA-1"/>
    </source>
</evidence>
<gene>
    <name evidence="1" type="ORF">HPLM_LOCUS6270</name>
</gene>
<accession>A0A0N4W7Y3</accession>
<dbReference type="EMBL" id="UZAF01016470">
    <property type="protein sequence ID" value="VDO28475.1"/>
    <property type="molecule type" value="Genomic_DNA"/>
</dbReference>
<dbReference type="AlphaFoldDB" id="A0A0N4W7Y3"/>
<evidence type="ECO:0000313" key="1">
    <source>
        <dbReference type="EMBL" id="VDO28475.1"/>
    </source>
</evidence>
<keyword evidence="2" id="KW-1185">Reference proteome</keyword>